<reference evidence="2" key="1">
    <citation type="journal article" date="2016" name="Nat. Genet.">
        <title>A high-quality carrot genome assembly provides new insights into carotenoid accumulation and asterid genome evolution.</title>
        <authorList>
            <person name="Iorizzo M."/>
            <person name="Ellison S."/>
            <person name="Senalik D."/>
            <person name="Zeng P."/>
            <person name="Satapoomin P."/>
            <person name="Huang J."/>
            <person name="Bowman M."/>
            <person name="Iovene M."/>
            <person name="Sanseverino W."/>
            <person name="Cavagnaro P."/>
            <person name="Yildiz M."/>
            <person name="Macko-Podgorni A."/>
            <person name="Moranska E."/>
            <person name="Grzebelus E."/>
            <person name="Grzebelus D."/>
            <person name="Ashrafi H."/>
            <person name="Zheng Z."/>
            <person name="Cheng S."/>
            <person name="Spooner D."/>
            <person name="Van Deynze A."/>
            <person name="Simon P."/>
        </authorList>
    </citation>
    <scope>NUCLEOTIDE SEQUENCE [LARGE SCALE GENOMIC DNA]</scope>
    <source>
        <tissue evidence="2">Leaf</tissue>
    </source>
</reference>
<dbReference type="STRING" id="79200.A0A175YMQ9"/>
<gene>
    <name evidence="2" type="ORF">DCAR_027693</name>
    <name evidence="3" type="ORF">DCAR_0831796</name>
</gene>
<protein>
    <recommendedName>
        <fullName evidence="5">Membrane-associated kinase regulator 4</fullName>
    </recommendedName>
</protein>
<dbReference type="PANTHER" id="PTHR33312:SF5">
    <property type="entry name" value="MEMBRANE-ASSOCIATED KINASE REGULATOR 4-RELATED"/>
    <property type="match status" value="1"/>
</dbReference>
<proteinExistence type="predicted"/>
<dbReference type="GO" id="GO:0019210">
    <property type="term" value="F:kinase inhibitor activity"/>
    <property type="evidence" value="ECO:0007669"/>
    <property type="project" value="InterPro"/>
</dbReference>
<evidence type="ECO:0000313" key="3">
    <source>
        <dbReference type="EMBL" id="WOH12294.1"/>
    </source>
</evidence>
<organism evidence="2">
    <name type="scientific">Daucus carota subsp. sativus</name>
    <name type="common">Carrot</name>
    <dbReference type="NCBI Taxonomy" id="79200"/>
    <lineage>
        <taxon>Eukaryota</taxon>
        <taxon>Viridiplantae</taxon>
        <taxon>Streptophyta</taxon>
        <taxon>Embryophyta</taxon>
        <taxon>Tracheophyta</taxon>
        <taxon>Spermatophyta</taxon>
        <taxon>Magnoliopsida</taxon>
        <taxon>eudicotyledons</taxon>
        <taxon>Gunneridae</taxon>
        <taxon>Pentapetalae</taxon>
        <taxon>asterids</taxon>
        <taxon>campanulids</taxon>
        <taxon>Apiales</taxon>
        <taxon>Apiaceae</taxon>
        <taxon>Apioideae</taxon>
        <taxon>Scandiceae</taxon>
        <taxon>Daucinae</taxon>
        <taxon>Daucus</taxon>
        <taxon>Daucus sect. Daucus</taxon>
    </lineage>
</organism>
<evidence type="ECO:0000256" key="1">
    <source>
        <dbReference type="SAM" id="MobiDB-lite"/>
    </source>
</evidence>
<dbReference type="Gramene" id="KZM84885">
    <property type="protein sequence ID" value="KZM84885"/>
    <property type="gene ID" value="DCAR_027693"/>
</dbReference>
<dbReference type="OMA" id="IRRSCDN"/>
<dbReference type="AlphaFoldDB" id="A0A175YMQ9"/>
<evidence type="ECO:0008006" key="5">
    <source>
        <dbReference type="Google" id="ProtNLM"/>
    </source>
</evidence>
<dbReference type="Proteomes" id="UP000077755">
    <property type="component" value="Chromosome 8"/>
</dbReference>
<accession>A0A175YMQ9</accession>
<keyword evidence="4" id="KW-1185">Reference proteome</keyword>
<feature type="compositionally biased region" description="Basic residues" evidence="1">
    <location>
        <begin position="227"/>
        <end position="238"/>
    </location>
</feature>
<reference evidence="3" key="2">
    <citation type="submission" date="2022-03" db="EMBL/GenBank/DDBJ databases">
        <title>Draft title - Genomic analysis of global carrot germplasm unveils the trajectory of domestication and the origin of high carotenoid orange carrot.</title>
        <authorList>
            <person name="Iorizzo M."/>
            <person name="Ellison S."/>
            <person name="Senalik D."/>
            <person name="Macko-Podgorni A."/>
            <person name="Grzebelus D."/>
            <person name="Bostan H."/>
            <person name="Rolling W."/>
            <person name="Curaba J."/>
            <person name="Simon P."/>
        </authorList>
    </citation>
    <scope>NUCLEOTIDE SEQUENCE</scope>
    <source>
        <tissue evidence="3">Leaf</tissue>
    </source>
</reference>
<feature type="region of interest" description="Disordered" evidence="1">
    <location>
        <begin position="227"/>
        <end position="253"/>
    </location>
</feature>
<dbReference type="KEGG" id="dcr:108199721"/>
<dbReference type="InterPro" id="IPR039620">
    <property type="entry name" value="BKI1/MAKR1/3/4"/>
</dbReference>
<feature type="compositionally biased region" description="Low complexity" evidence="1">
    <location>
        <begin position="268"/>
        <end position="293"/>
    </location>
</feature>
<dbReference type="GO" id="GO:0005886">
    <property type="term" value="C:plasma membrane"/>
    <property type="evidence" value="ECO:0007669"/>
    <property type="project" value="InterPro"/>
</dbReference>
<dbReference type="EMBL" id="LNRQ01000008">
    <property type="protein sequence ID" value="KZM84885.1"/>
    <property type="molecule type" value="Genomic_DNA"/>
</dbReference>
<evidence type="ECO:0000313" key="2">
    <source>
        <dbReference type="EMBL" id="KZM84885.1"/>
    </source>
</evidence>
<dbReference type="EMBL" id="CP093350">
    <property type="protein sequence ID" value="WOH12294.1"/>
    <property type="molecule type" value="Genomic_DNA"/>
</dbReference>
<dbReference type="PANTHER" id="PTHR33312">
    <property type="entry name" value="MEMBRANE-ASSOCIATED KINASE REGULATOR 4-RELATED"/>
    <property type="match status" value="1"/>
</dbReference>
<sequence>MAANIVSCDHADEDYIDMAVSSNDSIFCHAMSSPPHPMEFEFQMFPSFSESDTTTSPADELFYKGKLLPLHLPPRLQMVEKLLQNANCYDKYADSFDEFFSTPLENTTPASTTPFESCNISPYESCQVSRELNPDEYFFEYSTEASDFIADPCKKSWTRKLKLIKQSSIGSKMKASHSYLKSLFNKSGCSNECSAAAAIRERTTPLAKECADNYTKVEREAFGKIHTSKHKISTKRSLKNGQIPQIGGGHHRRSFTGAIKRLSTTKSSSLSSSVGSLSSSSSSTSNGSQESQSFKLNGSSYSDIENSIQSAIAHCKSSQQLNSRKDTSTIEVYSFPSSRIMYEDRERFELCQV</sequence>
<dbReference type="OrthoDB" id="1938320at2759"/>
<feature type="region of interest" description="Disordered" evidence="1">
    <location>
        <begin position="268"/>
        <end position="296"/>
    </location>
</feature>
<evidence type="ECO:0000313" key="4">
    <source>
        <dbReference type="Proteomes" id="UP000077755"/>
    </source>
</evidence>
<name>A0A175YMQ9_DAUCS</name>